<name>A0AAF1BKF2_9TREE</name>
<keyword evidence="2" id="KW-1185">Reference proteome</keyword>
<dbReference type="InterPro" id="IPR036465">
    <property type="entry name" value="vWFA_dom_sf"/>
</dbReference>
<dbReference type="SUPFAM" id="SSF53300">
    <property type="entry name" value="vWA-like"/>
    <property type="match status" value="1"/>
</dbReference>
<dbReference type="Proteomes" id="UP000827549">
    <property type="component" value="Chromosome 5"/>
</dbReference>
<proteinExistence type="predicted"/>
<evidence type="ECO:0000313" key="1">
    <source>
        <dbReference type="EMBL" id="WOO83907.1"/>
    </source>
</evidence>
<dbReference type="CDD" id="cd00198">
    <property type="entry name" value="vWFA"/>
    <property type="match status" value="1"/>
</dbReference>
<dbReference type="GeneID" id="87810599"/>
<evidence type="ECO:0000313" key="2">
    <source>
        <dbReference type="Proteomes" id="UP000827549"/>
    </source>
</evidence>
<gene>
    <name evidence="1" type="ORF">LOC62_05G007426</name>
</gene>
<dbReference type="RefSeq" id="XP_062629933.1">
    <property type="nucleotide sequence ID" value="XM_062773949.1"/>
</dbReference>
<dbReference type="Gene3D" id="3.40.50.410">
    <property type="entry name" value="von Willebrand factor, type A domain"/>
    <property type="match status" value="1"/>
</dbReference>
<reference evidence="1" key="1">
    <citation type="submission" date="2023-10" db="EMBL/GenBank/DDBJ databases">
        <authorList>
            <person name="Noh H."/>
        </authorList>
    </citation>
    <scope>NUCLEOTIDE SEQUENCE</scope>
    <source>
        <strain evidence="1">DUCC4014</strain>
    </source>
</reference>
<evidence type="ECO:0008006" key="3">
    <source>
        <dbReference type="Google" id="ProtNLM"/>
    </source>
</evidence>
<sequence>MGLFSSLRSKPDPEALEAEISRLEALRWPDDASRAIVARYQATVGLSHVRTADPRKYLKYLDTGYFEPIPTAWANSPASPLCQPCFGQWDDEGEKRLYWTLNQARHHGVPQLSFMRPSEIAEQRMARERMRRARAIDPRYASRYDAFLGQYGRKGYSKQVPAAPLHREFVDLGKSHPGGGGIDTMLMIDVSGSMGWDHYRDGFEQPRHIDVVHSILGRAVHHTTPRDHYTAGGEAGIGVVTFSTYGRYVGKLSERNFPTMWSDIQNSVGGGTQVMAGWQKVKQLHFERHGQAAGATWHHTYGWQAPPGMVKLSLLVLLDGEANDMDEWELELLSESWAYVTILLIGRDGCPQHHRHANELERVSRANPHIQFFDCQGRMCERLLLHDVLQALYPAQPVSDAEILDPKYDHPPPAYTPYAKA</sequence>
<dbReference type="EMBL" id="CP086718">
    <property type="protein sequence ID" value="WOO83907.1"/>
    <property type="molecule type" value="Genomic_DNA"/>
</dbReference>
<protein>
    <recommendedName>
        <fullName evidence="3">VWFA domain-containing protein</fullName>
    </recommendedName>
</protein>
<organism evidence="1 2">
    <name type="scientific">Vanrija pseudolonga</name>
    <dbReference type="NCBI Taxonomy" id="143232"/>
    <lineage>
        <taxon>Eukaryota</taxon>
        <taxon>Fungi</taxon>
        <taxon>Dikarya</taxon>
        <taxon>Basidiomycota</taxon>
        <taxon>Agaricomycotina</taxon>
        <taxon>Tremellomycetes</taxon>
        <taxon>Trichosporonales</taxon>
        <taxon>Trichosporonaceae</taxon>
        <taxon>Vanrija</taxon>
    </lineage>
</organism>
<accession>A0AAF1BKF2</accession>
<dbReference type="AlphaFoldDB" id="A0AAF1BKF2"/>